<dbReference type="Proteomes" id="UP000533639">
    <property type="component" value="Unassembled WGS sequence"/>
</dbReference>
<evidence type="ECO:0000313" key="1">
    <source>
        <dbReference type="EMBL" id="CAC9974697.1"/>
    </source>
</evidence>
<comment type="caution">
    <text evidence="1">The sequence shown here is derived from an EMBL/GenBank/DDBJ whole genome shotgun (WGS) entry which is preliminary data.</text>
</comment>
<dbReference type="EMBL" id="CAIJDE010000043">
    <property type="protein sequence ID" value="CAC9974697.1"/>
    <property type="molecule type" value="Genomic_DNA"/>
</dbReference>
<organism evidence="1 2">
    <name type="scientific">Flavobacterium panici</name>
    <dbReference type="NCBI Taxonomy" id="2654843"/>
    <lineage>
        <taxon>Bacteria</taxon>
        <taxon>Pseudomonadati</taxon>
        <taxon>Bacteroidota</taxon>
        <taxon>Flavobacteriia</taxon>
        <taxon>Flavobacteriales</taxon>
        <taxon>Flavobacteriaceae</taxon>
        <taxon>Flavobacterium</taxon>
    </lineage>
</organism>
<protein>
    <recommendedName>
        <fullName evidence="3">Lipoprotein</fullName>
    </recommendedName>
</protein>
<evidence type="ECO:0000313" key="2">
    <source>
        <dbReference type="Proteomes" id="UP000533639"/>
    </source>
</evidence>
<sequence length="278" mass="32598">MQKTTFILFIISFSLFLSCQEKRKEHKNIPLKEIAEDNSKLELEIKEDSIYPVYDLADNTTAIVITMFESDTISKYEEIYRRINETDSLEAAFYDPKSVKNKKLEFYDTLGIVKLIKSKNLEKEIKKIIEPKYYVYGTKGFAEMKVDEIICRIDDCRENFIGLTIKNFDTAKNGKPLLCSKKPLNLNYGKGYFPIQRKIQKMDDSIVYRYSDEDSTKVKVFANIGPAYFVYNDDFLWGKTSAKSKTKFPERRILIHQKNDKFKTIYLEGLDLHGYRCD</sequence>
<evidence type="ECO:0008006" key="3">
    <source>
        <dbReference type="Google" id="ProtNLM"/>
    </source>
</evidence>
<dbReference type="AlphaFoldDB" id="A0A9N8J3U0"/>
<name>A0A9N8J3U0_9FLAO</name>
<gene>
    <name evidence="1" type="ORF">FLAPXU55_02394</name>
</gene>
<proteinExistence type="predicted"/>
<reference evidence="1 2" key="1">
    <citation type="submission" date="2020-06" db="EMBL/GenBank/DDBJ databases">
        <authorList>
            <person name="Criscuolo A."/>
        </authorList>
    </citation>
    <scope>NUCLEOTIDE SEQUENCE [LARGE SCALE GENOMIC DNA]</scope>
    <source>
        <strain evidence="1">PXU-55</strain>
    </source>
</reference>
<dbReference type="PROSITE" id="PS51257">
    <property type="entry name" value="PROKAR_LIPOPROTEIN"/>
    <property type="match status" value="1"/>
</dbReference>
<accession>A0A9N8J3U0</accession>
<dbReference type="RefSeq" id="WP_180857855.1">
    <property type="nucleotide sequence ID" value="NZ_CAIJDE010000043.1"/>
</dbReference>
<keyword evidence="2" id="KW-1185">Reference proteome</keyword>